<feature type="non-terminal residue" evidence="2">
    <location>
        <position position="1"/>
    </location>
</feature>
<gene>
    <name evidence="2" type="ORF">g.58272</name>
</gene>
<proteinExistence type="predicted"/>
<keyword evidence="1" id="KW-0175">Coiled coil</keyword>
<feature type="coiled-coil region" evidence="1">
    <location>
        <begin position="29"/>
        <end position="70"/>
    </location>
</feature>
<organism evidence="2">
    <name type="scientific">Homalodisca liturata</name>
    <dbReference type="NCBI Taxonomy" id="320908"/>
    <lineage>
        <taxon>Eukaryota</taxon>
        <taxon>Metazoa</taxon>
        <taxon>Ecdysozoa</taxon>
        <taxon>Arthropoda</taxon>
        <taxon>Hexapoda</taxon>
        <taxon>Insecta</taxon>
        <taxon>Pterygota</taxon>
        <taxon>Neoptera</taxon>
        <taxon>Paraneoptera</taxon>
        <taxon>Hemiptera</taxon>
        <taxon>Auchenorrhyncha</taxon>
        <taxon>Membracoidea</taxon>
        <taxon>Cicadellidae</taxon>
        <taxon>Cicadellinae</taxon>
        <taxon>Proconiini</taxon>
        <taxon>Homalodisca</taxon>
    </lineage>
</organism>
<dbReference type="EMBL" id="GECU01024034">
    <property type="protein sequence ID" value="JAS83672.1"/>
    <property type="molecule type" value="Transcribed_RNA"/>
</dbReference>
<feature type="non-terminal residue" evidence="2">
    <location>
        <position position="117"/>
    </location>
</feature>
<accession>A0A1B6I9T6</accession>
<sequence>YEQLVDASNQLDKSKLAKFELQQFYEEYEQNQNQLLNQHLDKINSLEKTNRALTKQLSDLKNVSNQLTNSQTFCEKETQTFNNTPVLNTLTPCTNSLEQPDSLLTSPSLLIELGNIK</sequence>
<dbReference type="AlphaFoldDB" id="A0A1B6I9T6"/>
<name>A0A1B6I9T6_9HEMI</name>
<evidence type="ECO:0000313" key="2">
    <source>
        <dbReference type="EMBL" id="JAS83672.1"/>
    </source>
</evidence>
<reference evidence="2" key="1">
    <citation type="submission" date="2015-11" db="EMBL/GenBank/DDBJ databases">
        <title>De novo transcriptome assembly of four potential Pierce s Disease insect vectors from Arizona vineyards.</title>
        <authorList>
            <person name="Tassone E.E."/>
        </authorList>
    </citation>
    <scope>NUCLEOTIDE SEQUENCE</scope>
</reference>
<protein>
    <submittedName>
        <fullName evidence="2">Uncharacterized protein</fullName>
    </submittedName>
</protein>
<evidence type="ECO:0000256" key="1">
    <source>
        <dbReference type="SAM" id="Coils"/>
    </source>
</evidence>